<feature type="domain" description="ABC transporter" evidence="7">
    <location>
        <begin position="12"/>
        <end position="255"/>
    </location>
</feature>
<protein>
    <submittedName>
        <fullName evidence="8">Amino acid ABC transporter ATP-binding protein</fullName>
    </submittedName>
</protein>
<dbReference type="PROSITE" id="PS50893">
    <property type="entry name" value="ABC_TRANSPORTER_2"/>
    <property type="match status" value="1"/>
</dbReference>
<dbReference type="InterPro" id="IPR027417">
    <property type="entry name" value="P-loop_NTPase"/>
</dbReference>
<keyword evidence="6" id="KW-0472">Membrane</keyword>
<comment type="subcellular location">
    <subcellularLocation>
        <location evidence="1">Cell membrane</location>
        <topology evidence="1">Peripheral membrane protein</topology>
    </subcellularLocation>
</comment>
<evidence type="ECO:0000256" key="3">
    <source>
        <dbReference type="ARBA" id="ARBA00022475"/>
    </source>
</evidence>
<dbReference type="PANTHER" id="PTHR43166:SF35">
    <property type="entry name" value="L-CYSTINE IMPORT ATP-BINDING PROTEIN TCYN"/>
    <property type="match status" value="1"/>
</dbReference>
<dbReference type="InterPro" id="IPR017871">
    <property type="entry name" value="ABC_transporter-like_CS"/>
</dbReference>
<accession>A0ABT7VBP2</accession>
<comment type="caution">
    <text evidence="8">The sequence shown here is derived from an EMBL/GenBank/DDBJ whole genome shotgun (WGS) entry which is preliminary data.</text>
</comment>
<dbReference type="InterPro" id="IPR030679">
    <property type="entry name" value="ABC_ATPase_HisP-typ"/>
</dbReference>
<dbReference type="PIRSF" id="PIRSF039085">
    <property type="entry name" value="ABC_ATPase_HisP"/>
    <property type="match status" value="1"/>
</dbReference>
<evidence type="ECO:0000256" key="4">
    <source>
        <dbReference type="ARBA" id="ARBA00022741"/>
    </source>
</evidence>
<evidence type="ECO:0000256" key="2">
    <source>
        <dbReference type="ARBA" id="ARBA00022448"/>
    </source>
</evidence>
<evidence type="ECO:0000313" key="8">
    <source>
        <dbReference type="EMBL" id="MDM8275294.1"/>
    </source>
</evidence>
<dbReference type="Proteomes" id="UP001529421">
    <property type="component" value="Unassembled WGS sequence"/>
</dbReference>
<reference evidence="9" key="1">
    <citation type="submission" date="2023-06" db="EMBL/GenBank/DDBJ databases">
        <title>Identification and characterization of horizontal gene transfer across gut microbiota members of farm animals based on homology search.</title>
        <authorList>
            <person name="Zeman M."/>
            <person name="Kubasova T."/>
            <person name="Jahodarova E."/>
            <person name="Nykrynova M."/>
            <person name="Rychlik I."/>
        </authorList>
    </citation>
    <scope>NUCLEOTIDE SEQUENCE [LARGE SCALE GENOMIC DNA]</scope>
    <source>
        <strain evidence="9">154_Feed</strain>
    </source>
</reference>
<dbReference type="InterPro" id="IPR003439">
    <property type="entry name" value="ABC_transporter-like_ATP-bd"/>
</dbReference>
<dbReference type="InterPro" id="IPR050086">
    <property type="entry name" value="MetN_ABC_transporter-like"/>
</dbReference>
<keyword evidence="9" id="KW-1185">Reference proteome</keyword>
<dbReference type="PROSITE" id="PS00211">
    <property type="entry name" value="ABC_TRANSPORTER_1"/>
    <property type="match status" value="1"/>
</dbReference>
<keyword evidence="2" id="KW-0813">Transport</keyword>
<dbReference type="Pfam" id="PF00005">
    <property type="entry name" value="ABC_tran"/>
    <property type="match status" value="1"/>
</dbReference>
<dbReference type="SUPFAM" id="SSF52540">
    <property type="entry name" value="P-loop containing nucleoside triphosphate hydrolases"/>
    <property type="match status" value="1"/>
</dbReference>
<evidence type="ECO:0000256" key="1">
    <source>
        <dbReference type="ARBA" id="ARBA00004202"/>
    </source>
</evidence>
<dbReference type="GO" id="GO:0005524">
    <property type="term" value="F:ATP binding"/>
    <property type="evidence" value="ECO:0007669"/>
    <property type="project" value="UniProtKB-KW"/>
</dbReference>
<name>A0ABT7VBP2_9ACTN</name>
<dbReference type="RefSeq" id="WP_289545295.1">
    <property type="nucleotide sequence ID" value="NZ_JAUDDZ010000009.1"/>
</dbReference>
<keyword evidence="5 8" id="KW-0067">ATP-binding</keyword>
<keyword evidence="3" id="KW-1003">Cell membrane</keyword>
<dbReference type="EMBL" id="JAUDDZ010000009">
    <property type="protein sequence ID" value="MDM8275294.1"/>
    <property type="molecule type" value="Genomic_DNA"/>
</dbReference>
<sequence length="260" mass="28227">MSTIKQQSSPVVALAGARKAFGDNEVLRGVSLSVDPGEVVAVIGPSGGGKSTLLRCLTLLETLDAGSLSYGELSVARDEGGKTRYVKGPELKRAREHFGLVFQNYNLFPHMTVMQNITDAPVRVQKRQRAEVELEAQALVAKMGLEGCENKVPCQLSGGQQQRVSIARALAMNPEVLYFDEPTSALDPELTAEVLRVIKALAAENMTMVIVTHEMGFAREVADRVLFMDGGVIVEEGPAEQVIDHPREARTRAFLSHLSE</sequence>
<evidence type="ECO:0000256" key="6">
    <source>
        <dbReference type="ARBA" id="ARBA00023136"/>
    </source>
</evidence>
<evidence type="ECO:0000259" key="7">
    <source>
        <dbReference type="PROSITE" id="PS50893"/>
    </source>
</evidence>
<organism evidence="8 9">
    <name type="scientific">Enorma phocaeensis</name>
    <dbReference type="NCBI Taxonomy" id="1871019"/>
    <lineage>
        <taxon>Bacteria</taxon>
        <taxon>Bacillati</taxon>
        <taxon>Actinomycetota</taxon>
        <taxon>Coriobacteriia</taxon>
        <taxon>Coriobacteriales</taxon>
        <taxon>Coriobacteriaceae</taxon>
        <taxon>Enorma</taxon>
    </lineage>
</organism>
<dbReference type="InterPro" id="IPR003593">
    <property type="entry name" value="AAA+_ATPase"/>
</dbReference>
<gene>
    <name evidence="8" type="ORF">QUW28_07295</name>
</gene>
<dbReference type="Gene3D" id="3.40.50.300">
    <property type="entry name" value="P-loop containing nucleotide triphosphate hydrolases"/>
    <property type="match status" value="1"/>
</dbReference>
<dbReference type="SMART" id="SM00382">
    <property type="entry name" value="AAA"/>
    <property type="match status" value="1"/>
</dbReference>
<evidence type="ECO:0000313" key="9">
    <source>
        <dbReference type="Proteomes" id="UP001529421"/>
    </source>
</evidence>
<evidence type="ECO:0000256" key="5">
    <source>
        <dbReference type="ARBA" id="ARBA00022840"/>
    </source>
</evidence>
<dbReference type="PANTHER" id="PTHR43166">
    <property type="entry name" value="AMINO ACID IMPORT ATP-BINDING PROTEIN"/>
    <property type="match status" value="1"/>
</dbReference>
<proteinExistence type="predicted"/>
<keyword evidence="4" id="KW-0547">Nucleotide-binding</keyword>